<protein>
    <submittedName>
        <fullName evidence="2">Uncharacterized protein</fullName>
    </submittedName>
</protein>
<name>A0A6J4UKP1_9BACT</name>
<reference evidence="2" key="1">
    <citation type="submission" date="2020-02" db="EMBL/GenBank/DDBJ databases">
        <authorList>
            <person name="Meier V. D."/>
        </authorList>
    </citation>
    <scope>NUCLEOTIDE SEQUENCE</scope>
    <source>
        <strain evidence="2">AVDCRST_MAG70</strain>
    </source>
</reference>
<evidence type="ECO:0000256" key="1">
    <source>
        <dbReference type="SAM" id="MobiDB-lite"/>
    </source>
</evidence>
<feature type="region of interest" description="Disordered" evidence="1">
    <location>
        <begin position="1"/>
        <end position="35"/>
    </location>
</feature>
<organism evidence="2">
    <name type="scientific">uncultured Thermomicrobiales bacterium</name>
    <dbReference type="NCBI Taxonomy" id="1645740"/>
    <lineage>
        <taxon>Bacteria</taxon>
        <taxon>Pseudomonadati</taxon>
        <taxon>Thermomicrobiota</taxon>
        <taxon>Thermomicrobia</taxon>
        <taxon>Thermomicrobiales</taxon>
        <taxon>environmental samples</taxon>
    </lineage>
</organism>
<feature type="compositionally biased region" description="Basic and acidic residues" evidence="1">
    <location>
        <begin position="21"/>
        <end position="35"/>
    </location>
</feature>
<accession>A0A6J4UKP1</accession>
<dbReference type="EMBL" id="CADCWH010000158">
    <property type="protein sequence ID" value="CAA9552124.1"/>
    <property type="molecule type" value="Genomic_DNA"/>
</dbReference>
<gene>
    <name evidence="2" type="ORF">AVDCRST_MAG70-1010</name>
</gene>
<evidence type="ECO:0000313" key="2">
    <source>
        <dbReference type="EMBL" id="CAA9552124.1"/>
    </source>
</evidence>
<proteinExistence type="predicted"/>
<dbReference type="AlphaFoldDB" id="A0A6J4UKP1"/>
<sequence length="35" mass="3657">MVLREGSSGSTEMSGARAMIGRREAGKDEMARTAG</sequence>